<evidence type="ECO:0000256" key="6">
    <source>
        <dbReference type="ARBA" id="ARBA00022807"/>
    </source>
</evidence>
<dbReference type="AlphaFoldDB" id="A0A210Q4S6"/>
<evidence type="ECO:0000259" key="10">
    <source>
        <dbReference type="SMART" id="SM01174"/>
    </source>
</evidence>
<organism evidence="11 12">
    <name type="scientific">Mizuhopecten yessoensis</name>
    <name type="common">Japanese scallop</name>
    <name type="synonym">Patinopecten yessoensis</name>
    <dbReference type="NCBI Taxonomy" id="6573"/>
    <lineage>
        <taxon>Eukaryota</taxon>
        <taxon>Metazoa</taxon>
        <taxon>Spiralia</taxon>
        <taxon>Lophotrochozoa</taxon>
        <taxon>Mollusca</taxon>
        <taxon>Bivalvia</taxon>
        <taxon>Autobranchia</taxon>
        <taxon>Pteriomorphia</taxon>
        <taxon>Pectinida</taxon>
        <taxon>Pectinoidea</taxon>
        <taxon>Pectinidae</taxon>
        <taxon>Mizuhopecten</taxon>
    </lineage>
</organism>
<keyword evidence="6 8" id="KW-0788">Thiol protease</keyword>
<dbReference type="OrthoDB" id="10263628at2759"/>
<feature type="region of interest" description="Disordered" evidence="9">
    <location>
        <begin position="83"/>
        <end position="249"/>
    </location>
</feature>
<dbReference type="GO" id="GO:0004843">
    <property type="term" value="F:cysteine-type deubiquitinase activity"/>
    <property type="evidence" value="ECO:0007669"/>
    <property type="project" value="UniProtKB-UniRule"/>
</dbReference>
<sequence>MNNVRVEGIASSIVREYLSRKGLKGTLQSMDEEMPRSEACISNRQALMKELHIEKLMKKNKEMMDPLRAMIEVITKYLLERNDGNLDRPTSSKTRNQRDDHSPDTQYSPGTDKLDFKFSSESMGAASSKRRPSGSAVRTVAPTKTKTGDLVIEDNLESETVLGDGKSGVLAQESAEYTPSTQKSRPRSSAKHRGLTGPVTSNLDDRRKIQRPRPMSGVSRKGSTPSSTSTEKEVSLVSSSNKEPLLVTPKTDLDNIDTLISRPVEHRSSIKNVLEVGAPVKASKTSRRQNSVEKEEPHYSVDKSSISKQPPSRDTLPQRPSSFKSTSTKVGDVEIGDVDDLDNEVANLDLGPRLPVGRPIQNLVAARPITLQTAVNLKTLIFGSANQNFNDEWRYQSFTFCDLPSLKFGFVQKKGGPCGVLAAVQACVLVEMLFGDCKIPTNRFSDPTIEERSGCLASALAQILWRAGESRTAVVVLPSGKPQFQTGKGKFKQDDLTETLMINHFKNHTDLKNFITQNLSQFELDGTSGVILTLYSCIMSRFMDLVRSDMDEPTGKLLGAHGYCTQDMVNLILTGRAVSNVFNDVVELETGDGTPGTILRGPNSRCDTGLLSLFEHYRSCQVGTYLKTPRFPIWVICSESHFSVMFSLNKELVSNWKAERRFDLFYFDGLARQQELIKLTIDTTLKYEVGEEELVPPLEHCIRTKWKGAVVDWNGTEPLL</sequence>
<dbReference type="Pfam" id="PF13898">
    <property type="entry name" value="MINDY-3_4_CD"/>
    <property type="match status" value="1"/>
</dbReference>
<feature type="compositionally biased region" description="Polar residues" evidence="9">
    <location>
        <begin position="318"/>
        <end position="329"/>
    </location>
</feature>
<dbReference type="Proteomes" id="UP000242188">
    <property type="component" value="Unassembled WGS sequence"/>
</dbReference>
<feature type="region of interest" description="Disordered" evidence="9">
    <location>
        <begin position="281"/>
        <end position="329"/>
    </location>
</feature>
<keyword evidence="3 8" id="KW-0645">Protease</keyword>
<reference evidence="11 12" key="1">
    <citation type="journal article" date="2017" name="Nat. Ecol. Evol.">
        <title>Scallop genome provides insights into evolution of bilaterian karyotype and development.</title>
        <authorList>
            <person name="Wang S."/>
            <person name="Zhang J."/>
            <person name="Jiao W."/>
            <person name="Li J."/>
            <person name="Xun X."/>
            <person name="Sun Y."/>
            <person name="Guo X."/>
            <person name="Huan P."/>
            <person name="Dong B."/>
            <person name="Zhang L."/>
            <person name="Hu X."/>
            <person name="Sun X."/>
            <person name="Wang J."/>
            <person name="Zhao C."/>
            <person name="Wang Y."/>
            <person name="Wang D."/>
            <person name="Huang X."/>
            <person name="Wang R."/>
            <person name="Lv J."/>
            <person name="Li Y."/>
            <person name="Zhang Z."/>
            <person name="Liu B."/>
            <person name="Lu W."/>
            <person name="Hui Y."/>
            <person name="Liang J."/>
            <person name="Zhou Z."/>
            <person name="Hou R."/>
            <person name="Li X."/>
            <person name="Liu Y."/>
            <person name="Li H."/>
            <person name="Ning X."/>
            <person name="Lin Y."/>
            <person name="Zhao L."/>
            <person name="Xing Q."/>
            <person name="Dou J."/>
            <person name="Li Y."/>
            <person name="Mao J."/>
            <person name="Guo H."/>
            <person name="Dou H."/>
            <person name="Li T."/>
            <person name="Mu C."/>
            <person name="Jiang W."/>
            <person name="Fu Q."/>
            <person name="Fu X."/>
            <person name="Miao Y."/>
            <person name="Liu J."/>
            <person name="Yu Q."/>
            <person name="Li R."/>
            <person name="Liao H."/>
            <person name="Li X."/>
            <person name="Kong Y."/>
            <person name="Jiang Z."/>
            <person name="Chourrout D."/>
            <person name="Li R."/>
            <person name="Bao Z."/>
        </authorList>
    </citation>
    <scope>NUCLEOTIDE SEQUENCE [LARGE SCALE GENOMIC DNA]</scope>
    <source>
        <strain evidence="11 12">PY_sf001</strain>
    </source>
</reference>
<dbReference type="SMART" id="SM01174">
    <property type="entry name" value="DUF4205"/>
    <property type="match status" value="1"/>
</dbReference>
<gene>
    <name evidence="11" type="ORF">KP79_PYT19274</name>
</gene>
<dbReference type="GO" id="GO:0071108">
    <property type="term" value="P:protein K48-linked deubiquitination"/>
    <property type="evidence" value="ECO:0007669"/>
    <property type="project" value="InterPro"/>
</dbReference>
<dbReference type="EC" id="3.4.19.12" evidence="8"/>
<dbReference type="InterPro" id="IPR059022">
    <property type="entry name" value="MINDY4_N"/>
</dbReference>
<comment type="caution">
    <text evidence="11">The sequence shown here is derived from an EMBL/GenBank/DDBJ whole genome shotgun (WGS) entry which is preliminary data.</text>
</comment>
<dbReference type="EMBL" id="NEDP02005012">
    <property type="protein sequence ID" value="OWF43742.1"/>
    <property type="molecule type" value="Genomic_DNA"/>
</dbReference>
<feature type="domain" description="Deubiquitinating enzyme MINDY-3/4 conserved" evidence="10">
    <location>
        <begin position="378"/>
        <end position="715"/>
    </location>
</feature>
<keyword evidence="12" id="KW-1185">Reference proteome</keyword>
<dbReference type="GO" id="GO:0006508">
    <property type="term" value="P:proteolysis"/>
    <property type="evidence" value="ECO:0007669"/>
    <property type="project" value="UniProtKB-KW"/>
</dbReference>
<keyword evidence="5 8" id="KW-0378">Hydrolase</keyword>
<protein>
    <recommendedName>
        <fullName evidence="8">Ubiquitin carboxyl-terminal hydrolase MINDY</fullName>
        <ecNumber evidence="8">3.4.19.12</ecNumber>
    </recommendedName>
</protein>
<dbReference type="Pfam" id="PF26038">
    <property type="entry name" value="Dimer_MINDY4_N"/>
    <property type="match status" value="1"/>
</dbReference>
<evidence type="ECO:0000256" key="8">
    <source>
        <dbReference type="RuleBase" id="RU367088"/>
    </source>
</evidence>
<evidence type="ECO:0000256" key="5">
    <source>
        <dbReference type="ARBA" id="ARBA00022801"/>
    </source>
</evidence>
<dbReference type="GO" id="GO:1990380">
    <property type="term" value="F:K48-linked deubiquitinase activity"/>
    <property type="evidence" value="ECO:0007669"/>
    <property type="project" value="UniProtKB-UniRule"/>
</dbReference>
<evidence type="ECO:0000256" key="3">
    <source>
        <dbReference type="ARBA" id="ARBA00022670"/>
    </source>
</evidence>
<comment type="similarity">
    <text evidence="2 8">Belongs to the MINDY deubiquitinase family. FAM188 subfamily.</text>
</comment>
<feature type="compositionally biased region" description="Basic and acidic residues" evidence="9">
    <location>
        <begin position="290"/>
        <end position="301"/>
    </location>
</feature>
<evidence type="ECO:0000313" key="12">
    <source>
        <dbReference type="Proteomes" id="UP000242188"/>
    </source>
</evidence>
<comment type="function">
    <text evidence="8">Hydrolase that can remove 'Lys-48'-linked conjugated ubiquitin from proteins.</text>
</comment>
<evidence type="ECO:0000256" key="2">
    <source>
        <dbReference type="ARBA" id="ARBA00011074"/>
    </source>
</evidence>
<feature type="compositionally biased region" description="Polar residues" evidence="9">
    <location>
        <begin position="302"/>
        <end position="312"/>
    </location>
</feature>
<comment type="catalytic activity">
    <reaction evidence="1 8">
        <text>Thiol-dependent hydrolysis of ester, thioester, amide, peptide and isopeptide bonds formed by the C-terminal Gly of ubiquitin (a 76-residue protein attached to proteins as an intracellular targeting signal).</text>
        <dbReference type="EC" id="3.4.19.12"/>
    </reaction>
</comment>
<feature type="compositionally biased region" description="Basic residues" evidence="9">
    <location>
        <begin position="184"/>
        <end position="194"/>
    </location>
</feature>
<accession>A0A210Q4S6</accession>
<comment type="function">
    <text evidence="7">Probable hydrolase that can remove 'Lys-48'-linked conjugated ubiquitin from proteins.</text>
</comment>
<dbReference type="InterPro" id="IPR025257">
    <property type="entry name" value="MINDY-3/4_CD"/>
</dbReference>
<dbReference type="PANTHER" id="PTHR12473:SF8">
    <property type="entry name" value="UBIQUITIN CARBOXYL-TERMINAL HYDROLASE MINDY-4-RELATED"/>
    <property type="match status" value="1"/>
</dbReference>
<evidence type="ECO:0000313" key="11">
    <source>
        <dbReference type="EMBL" id="OWF43742.1"/>
    </source>
</evidence>
<evidence type="ECO:0000256" key="1">
    <source>
        <dbReference type="ARBA" id="ARBA00000707"/>
    </source>
</evidence>
<evidence type="ECO:0000256" key="9">
    <source>
        <dbReference type="SAM" id="MobiDB-lite"/>
    </source>
</evidence>
<name>A0A210Q4S6_MIZYE</name>
<keyword evidence="4 8" id="KW-0833">Ubl conjugation pathway</keyword>
<dbReference type="PANTHER" id="PTHR12473">
    <property type="entry name" value="UBIQUITIN CARBOXYL-TERMINAL HYDROLASE MINDY-4-RELATED"/>
    <property type="match status" value="1"/>
</dbReference>
<evidence type="ECO:0000256" key="4">
    <source>
        <dbReference type="ARBA" id="ARBA00022786"/>
    </source>
</evidence>
<evidence type="ECO:0000256" key="7">
    <source>
        <dbReference type="ARBA" id="ARBA00037630"/>
    </source>
</evidence>
<proteinExistence type="inferred from homology"/>
<dbReference type="InterPro" id="IPR039785">
    <property type="entry name" value="MINY3/4"/>
</dbReference>